<dbReference type="AlphaFoldDB" id="A0A427UYQ9"/>
<dbReference type="Gene3D" id="1.10.10.1100">
    <property type="entry name" value="BFD-like [2Fe-2S]-binding domain"/>
    <property type="match status" value="1"/>
</dbReference>
<protein>
    <submittedName>
        <fullName evidence="3">NAD(P)/FAD-dependent oxidoreductase</fullName>
    </submittedName>
</protein>
<gene>
    <name evidence="3" type="ORF">EGT71_12205</name>
</gene>
<dbReference type="OrthoDB" id="9801699at2"/>
<evidence type="ECO:0000259" key="2">
    <source>
        <dbReference type="Pfam" id="PF01266"/>
    </source>
</evidence>
<evidence type="ECO:0000256" key="1">
    <source>
        <dbReference type="ARBA" id="ARBA00023002"/>
    </source>
</evidence>
<evidence type="ECO:0000313" key="3">
    <source>
        <dbReference type="EMBL" id="RSE25686.1"/>
    </source>
</evidence>
<dbReference type="RefSeq" id="WP_125293888.1">
    <property type="nucleotide sequence ID" value="NZ_JAPTZM010000006.1"/>
</dbReference>
<dbReference type="InterPro" id="IPR006076">
    <property type="entry name" value="FAD-dep_OxRdtase"/>
</dbReference>
<dbReference type="Proteomes" id="UP000275331">
    <property type="component" value="Unassembled WGS sequence"/>
</dbReference>
<dbReference type="CDD" id="cd19946">
    <property type="entry name" value="GlpA-like_Fer2_BFD-like"/>
    <property type="match status" value="1"/>
</dbReference>
<accession>A0A427UYQ9</accession>
<reference evidence="3 4" key="1">
    <citation type="submission" date="2018-10" db="EMBL/GenBank/DDBJ databases">
        <title>Transmission dynamics of multidrug resistant bacteria on intensive care unit surfaces.</title>
        <authorList>
            <person name="D'Souza A.W."/>
            <person name="Potter R.F."/>
            <person name="Wallace M."/>
            <person name="Shupe A."/>
            <person name="Patel S."/>
            <person name="Sun S."/>
            <person name="Gul D."/>
            <person name="Kwon J.H."/>
            <person name="Andleeb S."/>
            <person name="Burnham C.-A.D."/>
            <person name="Dantas G."/>
        </authorList>
    </citation>
    <scope>NUCLEOTIDE SEQUENCE [LARGE SCALE GENOMIC DNA]</scope>
    <source>
        <strain evidence="3 4">AS_373</strain>
    </source>
</reference>
<sequence>MTQLIEDVDVVVIGGGVVGCAMFRRFTLMGSKVLLLEKGGDILSGASKANSAILHTGFDAPTGSLELQCMQAGYQEYMDIHHRMNLPLLKTTAIVVAWTEEQLAALPGIVKQAHDNGVLDVTQIDAEEVYNREPNLAKGALGGVYVPGEYVIDPWSSPLAYVTQAVQHGGKYRFNCGVTKATRYEEGWELETTQGAVRTRLVINCAGNHGDLIDGLWRQPDYEIRPRKGQFLVYDKAAAAQINAIILPVPTPTTKGVLLCRTIFGNMILGPTAEEQQDREHAEVNEEVLKSLIEKGSLMLPSLTHFSVTATYAGLRPATEKKEYRIYDYPNDQWISVGGIRSTGLTAALGIAAYVEELYQRNFSKLFELSPPTTLSWPHMPMLSEYEQRDYSCKGNGGVICHCELVTRRELEAVFDSAVPPECIGGLRRRTRVMMGRCNGFFCSNHVAEIVGTRLDNTLVVGKVE</sequence>
<comment type="caution">
    <text evidence="3">The sequence shown here is derived from an EMBL/GenBank/DDBJ whole genome shotgun (WGS) entry which is preliminary data.</text>
</comment>
<dbReference type="PANTHER" id="PTHR42720">
    <property type="entry name" value="GLYCEROL-3-PHOSPHATE DEHYDROGENASE"/>
    <property type="match status" value="1"/>
</dbReference>
<dbReference type="GO" id="GO:0016491">
    <property type="term" value="F:oxidoreductase activity"/>
    <property type="evidence" value="ECO:0007669"/>
    <property type="project" value="UniProtKB-KW"/>
</dbReference>
<dbReference type="InterPro" id="IPR041854">
    <property type="entry name" value="BFD-like_2Fe2S-bd_dom_sf"/>
</dbReference>
<dbReference type="SUPFAM" id="SSF54373">
    <property type="entry name" value="FAD-linked reductases, C-terminal domain"/>
    <property type="match status" value="1"/>
</dbReference>
<dbReference type="InterPro" id="IPR036188">
    <property type="entry name" value="FAD/NAD-bd_sf"/>
</dbReference>
<proteinExistence type="predicted"/>
<dbReference type="SUPFAM" id="SSF51905">
    <property type="entry name" value="FAD/NAD(P)-binding domain"/>
    <property type="match status" value="1"/>
</dbReference>
<feature type="domain" description="FAD dependent oxidoreductase" evidence="2">
    <location>
        <begin position="9"/>
        <end position="357"/>
    </location>
</feature>
<dbReference type="PANTHER" id="PTHR42720:SF1">
    <property type="entry name" value="GLYCEROL 3-PHOSPHATE OXIDASE"/>
    <property type="match status" value="1"/>
</dbReference>
<name>A0A427UYQ9_9ENTR</name>
<dbReference type="InterPro" id="IPR052745">
    <property type="entry name" value="G3P_Oxidase/Oxidoreductase"/>
</dbReference>
<dbReference type="EMBL" id="RHXB01000007">
    <property type="protein sequence ID" value="RSE25686.1"/>
    <property type="molecule type" value="Genomic_DNA"/>
</dbReference>
<organism evidence="3 4">
    <name type="scientific">Atlantibacter subterraneus</name>
    <dbReference type="NCBI Taxonomy" id="255519"/>
    <lineage>
        <taxon>Bacteria</taxon>
        <taxon>Pseudomonadati</taxon>
        <taxon>Pseudomonadota</taxon>
        <taxon>Gammaproteobacteria</taxon>
        <taxon>Enterobacterales</taxon>
        <taxon>Enterobacteriaceae</taxon>
        <taxon>Atlantibacter</taxon>
    </lineage>
</organism>
<evidence type="ECO:0000313" key="4">
    <source>
        <dbReference type="Proteomes" id="UP000275331"/>
    </source>
</evidence>
<dbReference type="Gene3D" id="3.50.50.60">
    <property type="entry name" value="FAD/NAD(P)-binding domain"/>
    <property type="match status" value="1"/>
</dbReference>
<keyword evidence="1" id="KW-0560">Oxidoreductase</keyword>
<dbReference type="Pfam" id="PF01266">
    <property type="entry name" value="DAO"/>
    <property type="match status" value="1"/>
</dbReference>
<dbReference type="Gene3D" id="3.30.9.10">
    <property type="entry name" value="D-Amino Acid Oxidase, subunit A, domain 2"/>
    <property type="match status" value="1"/>
</dbReference>